<feature type="compositionally biased region" description="Basic residues" evidence="1">
    <location>
        <begin position="177"/>
        <end position="195"/>
    </location>
</feature>
<gene>
    <name evidence="2" type="ORF">PanWU01x14_319960</name>
</gene>
<evidence type="ECO:0000313" key="2">
    <source>
        <dbReference type="EMBL" id="PON37465.1"/>
    </source>
</evidence>
<reference evidence="3" key="1">
    <citation type="submission" date="2016-06" db="EMBL/GenBank/DDBJ databases">
        <title>Parallel loss of symbiosis genes in relatives of nitrogen-fixing non-legume Parasponia.</title>
        <authorList>
            <person name="Van Velzen R."/>
            <person name="Holmer R."/>
            <person name="Bu F."/>
            <person name="Rutten L."/>
            <person name="Van Zeijl A."/>
            <person name="Liu W."/>
            <person name="Santuari L."/>
            <person name="Cao Q."/>
            <person name="Sharma T."/>
            <person name="Shen D."/>
            <person name="Roswanjaya Y."/>
            <person name="Wardhani T."/>
            <person name="Kalhor M.S."/>
            <person name="Jansen J."/>
            <person name="Van den Hoogen J."/>
            <person name="Gungor B."/>
            <person name="Hartog M."/>
            <person name="Hontelez J."/>
            <person name="Verver J."/>
            <person name="Yang W.-C."/>
            <person name="Schijlen E."/>
            <person name="Repin R."/>
            <person name="Schilthuizen M."/>
            <person name="Schranz E."/>
            <person name="Heidstra R."/>
            <person name="Miyata K."/>
            <person name="Fedorova E."/>
            <person name="Kohlen W."/>
            <person name="Bisseling T."/>
            <person name="Smit S."/>
            <person name="Geurts R."/>
        </authorList>
    </citation>
    <scope>NUCLEOTIDE SEQUENCE [LARGE SCALE GENOMIC DNA]</scope>
    <source>
        <strain evidence="3">cv. WU1-14</strain>
    </source>
</reference>
<evidence type="ECO:0000256" key="1">
    <source>
        <dbReference type="SAM" id="MobiDB-lite"/>
    </source>
</evidence>
<feature type="compositionally biased region" description="Polar residues" evidence="1">
    <location>
        <begin position="245"/>
        <end position="254"/>
    </location>
</feature>
<protein>
    <submittedName>
        <fullName evidence="2">Uncharacterized protein</fullName>
    </submittedName>
</protein>
<evidence type="ECO:0000313" key="3">
    <source>
        <dbReference type="Proteomes" id="UP000237105"/>
    </source>
</evidence>
<dbReference type="STRING" id="3476.A0A2P5ALP2"/>
<proteinExistence type="predicted"/>
<dbReference type="PANTHER" id="PTHR34952">
    <property type="entry name" value="OS05G0113500 PROTEIN"/>
    <property type="match status" value="1"/>
</dbReference>
<dbReference type="AlphaFoldDB" id="A0A2P5ALP2"/>
<feature type="compositionally biased region" description="Polar residues" evidence="1">
    <location>
        <begin position="214"/>
        <end position="224"/>
    </location>
</feature>
<dbReference type="OrthoDB" id="2016966at2759"/>
<dbReference type="PANTHER" id="PTHR34952:SF2">
    <property type="entry name" value="OS05G0113500 PROTEIN"/>
    <property type="match status" value="1"/>
</dbReference>
<keyword evidence="3" id="KW-1185">Reference proteome</keyword>
<accession>A0A2P5ALP2</accession>
<name>A0A2P5ALP2_PARAD</name>
<feature type="region of interest" description="Disordered" evidence="1">
    <location>
        <begin position="139"/>
        <end position="254"/>
    </location>
</feature>
<sequence>MDISFCSDKSEECQDVSSFGCLQSSIKENNRCLDSFDSHLVNELEDTLARTLHVQEVQQVWDDVSNLNERDECQSHHVDKPKCSNKTLNKCSSFPCPADKEDEEPGAALKGLFPEDPSRNAYTRSISLPTPLKLVSALKGSREKHGVPLKKPNVSWAPDVYDPVPTSLSHTVTGGKKQYKSKNNKKNWKNGKKGQKGNSSRGGGGKDKKQRSKASGNSNSYNKSIDTRERLAEPNDEFNDLTVGSPDSQPYCGTSFLKNSHTKMHYPVAEAL</sequence>
<dbReference type="Proteomes" id="UP000237105">
    <property type="component" value="Unassembled WGS sequence"/>
</dbReference>
<dbReference type="EMBL" id="JXTB01000529">
    <property type="protein sequence ID" value="PON37465.1"/>
    <property type="molecule type" value="Genomic_DNA"/>
</dbReference>
<comment type="caution">
    <text evidence="2">The sequence shown here is derived from an EMBL/GenBank/DDBJ whole genome shotgun (WGS) entry which is preliminary data.</text>
</comment>
<organism evidence="2 3">
    <name type="scientific">Parasponia andersonii</name>
    <name type="common">Sponia andersonii</name>
    <dbReference type="NCBI Taxonomy" id="3476"/>
    <lineage>
        <taxon>Eukaryota</taxon>
        <taxon>Viridiplantae</taxon>
        <taxon>Streptophyta</taxon>
        <taxon>Embryophyta</taxon>
        <taxon>Tracheophyta</taxon>
        <taxon>Spermatophyta</taxon>
        <taxon>Magnoliopsida</taxon>
        <taxon>eudicotyledons</taxon>
        <taxon>Gunneridae</taxon>
        <taxon>Pentapetalae</taxon>
        <taxon>rosids</taxon>
        <taxon>fabids</taxon>
        <taxon>Rosales</taxon>
        <taxon>Cannabaceae</taxon>
        <taxon>Parasponia</taxon>
    </lineage>
</organism>